<reference evidence="10" key="1">
    <citation type="journal article" date="2014" name="Int. J. Syst. Evol. Microbiol.">
        <title>Complete genome sequence of Corynebacterium casei LMG S-19264T (=DSM 44701T), isolated from a smear-ripened cheese.</title>
        <authorList>
            <consortium name="US DOE Joint Genome Institute (JGI-PGF)"/>
            <person name="Walter F."/>
            <person name="Albersmeier A."/>
            <person name="Kalinowski J."/>
            <person name="Ruckert C."/>
        </authorList>
    </citation>
    <scope>NUCLEOTIDE SEQUENCE</scope>
    <source>
        <strain evidence="10">CGMCC 4.3508</strain>
    </source>
</reference>
<dbReference type="SUPFAM" id="SSF63380">
    <property type="entry name" value="Riboflavin synthase domain-like"/>
    <property type="match status" value="1"/>
</dbReference>
<keyword evidence="4" id="KW-0479">Metal-binding</keyword>
<dbReference type="Pfam" id="PF00111">
    <property type="entry name" value="Fer2"/>
    <property type="match status" value="1"/>
</dbReference>
<dbReference type="InterPro" id="IPR012675">
    <property type="entry name" value="Beta-grasp_dom_sf"/>
</dbReference>
<comment type="cofactor">
    <cofactor evidence="1">
        <name>FAD</name>
        <dbReference type="ChEBI" id="CHEBI:57692"/>
    </cofactor>
</comment>
<keyword evidence="3" id="KW-0001">2Fe-2S</keyword>
<evidence type="ECO:0000256" key="3">
    <source>
        <dbReference type="ARBA" id="ARBA00022714"/>
    </source>
</evidence>
<accession>A0A917RBZ3</accession>
<protein>
    <submittedName>
        <fullName evidence="10">Oxidoreductase</fullName>
    </submittedName>
</protein>
<evidence type="ECO:0000256" key="5">
    <source>
        <dbReference type="ARBA" id="ARBA00023002"/>
    </source>
</evidence>
<keyword evidence="2" id="KW-0285">Flavoprotein</keyword>
<organism evidence="10 11">
    <name type="scientific">Nocardia jinanensis</name>
    <dbReference type="NCBI Taxonomy" id="382504"/>
    <lineage>
        <taxon>Bacteria</taxon>
        <taxon>Bacillati</taxon>
        <taxon>Actinomycetota</taxon>
        <taxon>Actinomycetes</taxon>
        <taxon>Mycobacteriales</taxon>
        <taxon>Nocardiaceae</taxon>
        <taxon>Nocardia</taxon>
    </lineage>
</organism>
<feature type="domain" description="2Fe-2S ferredoxin-type" evidence="8">
    <location>
        <begin position="256"/>
        <end position="339"/>
    </location>
</feature>
<dbReference type="InterPro" id="IPR006058">
    <property type="entry name" value="2Fe2S_fd_BS"/>
</dbReference>
<evidence type="ECO:0000256" key="6">
    <source>
        <dbReference type="ARBA" id="ARBA00023004"/>
    </source>
</evidence>
<dbReference type="Pfam" id="PF00970">
    <property type="entry name" value="FAD_binding_6"/>
    <property type="match status" value="1"/>
</dbReference>
<dbReference type="InterPro" id="IPR017927">
    <property type="entry name" value="FAD-bd_FR_type"/>
</dbReference>
<dbReference type="InterPro" id="IPR039261">
    <property type="entry name" value="FNR_nucleotide-bd"/>
</dbReference>
<dbReference type="InterPro" id="IPR050415">
    <property type="entry name" value="MRET"/>
</dbReference>
<keyword evidence="6" id="KW-0408">Iron</keyword>
<dbReference type="PRINTS" id="PR00409">
    <property type="entry name" value="PHDIOXRDTASE"/>
</dbReference>
<dbReference type="PANTHER" id="PTHR47354">
    <property type="entry name" value="NADH OXIDOREDUCTASE HCR"/>
    <property type="match status" value="1"/>
</dbReference>
<evidence type="ECO:0000313" key="11">
    <source>
        <dbReference type="Proteomes" id="UP000638263"/>
    </source>
</evidence>
<dbReference type="PROSITE" id="PS51085">
    <property type="entry name" value="2FE2S_FER_2"/>
    <property type="match status" value="1"/>
</dbReference>
<dbReference type="SUPFAM" id="SSF54292">
    <property type="entry name" value="2Fe-2S ferredoxin-like"/>
    <property type="match status" value="1"/>
</dbReference>
<dbReference type="InterPro" id="IPR008333">
    <property type="entry name" value="Cbr1-like_FAD-bd_dom"/>
</dbReference>
<name>A0A917RBZ3_9NOCA</name>
<evidence type="ECO:0000313" key="10">
    <source>
        <dbReference type="EMBL" id="GGK99335.1"/>
    </source>
</evidence>
<gene>
    <name evidence="10" type="ORF">GCM10011588_12480</name>
</gene>
<dbReference type="Proteomes" id="UP000638263">
    <property type="component" value="Unassembled WGS sequence"/>
</dbReference>
<sequence>MSTAPPGLRVLGLAVDAYQKVFTNPALSTPNPVRRSGFDLDVLVGEVTAVAQDVVSLRLARPDGQQLPSWRPGSHIDVFLPSGRQRQYSLCGDPADRYHYRIAVRRIPDGGGGSAEIHDLRPGAALRIRGPRNAFTFVDSAPSYLFLAAGIGITPILPMVHAAGSRGRLVYLGRSRETMPFLRELPGDSEIRPDAETGPSDIRGLLATAQPGAAVYVCGPPPVLEAAQRCMFGLNPTGSLHTERFSAPPVRDGHEFDLTLARSGRQVRVGATETTLDAIRRVRPGVVYSCRQGFCGTCKIGVSAGSVDHRDRLLNDSERAGHMLTCVSRSAGGPLVLDL</sequence>
<dbReference type="InterPro" id="IPR036010">
    <property type="entry name" value="2Fe-2S_ferredoxin-like_sf"/>
</dbReference>
<dbReference type="Gene3D" id="3.10.20.30">
    <property type="match status" value="1"/>
</dbReference>
<dbReference type="InterPro" id="IPR001041">
    <property type="entry name" value="2Fe-2S_ferredoxin-type"/>
</dbReference>
<dbReference type="GO" id="GO:0046872">
    <property type="term" value="F:metal ion binding"/>
    <property type="evidence" value="ECO:0007669"/>
    <property type="project" value="UniProtKB-KW"/>
</dbReference>
<dbReference type="SUPFAM" id="SSF52343">
    <property type="entry name" value="Ferredoxin reductase-like, C-terminal NADP-linked domain"/>
    <property type="match status" value="1"/>
</dbReference>
<evidence type="ECO:0000259" key="9">
    <source>
        <dbReference type="PROSITE" id="PS51384"/>
    </source>
</evidence>
<dbReference type="PROSITE" id="PS51384">
    <property type="entry name" value="FAD_FR"/>
    <property type="match status" value="1"/>
</dbReference>
<dbReference type="PANTHER" id="PTHR47354:SF1">
    <property type="entry name" value="CARNITINE MONOOXYGENASE REDUCTASE SUBUNIT"/>
    <property type="match status" value="1"/>
</dbReference>
<dbReference type="GO" id="GO:0051537">
    <property type="term" value="F:2 iron, 2 sulfur cluster binding"/>
    <property type="evidence" value="ECO:0007669"/>
    <property type="project" value="UniProtKB-KW"/>
</dbReference>
<dbReference type="Gene3D" id="3.40.50.80">
    <property type="entry name" value="Nucleotide-binding domain of ferredoxin-NADP reductase (FNR) module"/>
    <property type="match status" value="1"/>
</dbReference>
<feature type="domain" description="FAD-binding FR-type" evidence="9">
    <location>
        <begin position="37"/>
        <end position="138"/>
    </location>
</feature>
<evidence type="ECO:0000259" key="8">
    <source>
        <dbReference type="PROSITE" id="PS51085"/>
    </source>
</evidence>
<evidence type="ECO:0000256" key="7">
    <source>
        <dbReference type="ARBA" id="ARBA00023014"/>
    </source>
</evidence>
<dbReference type="EMBL" id="BMMH01000002">
    <property type="protein sequence ID" value="GGK99335.1"/>
    <property type="molecule type" value="Genomic_DNA"/>
</dbReference>
<dbReference type="GO" id="GO:0016491">
    <property type="term" value="F:oxidoreductase activity"/>
    <property type="evidence" value="ECO:0007669"/>
    <property type="project" value="UniProtKB-KW"/>
</dbReference>
<dbReference type="PROSITE" id="PS00197">
    <property type="entry name" value="2FE2S_FER_1"/>
    <property type="match status" value="1"/>
</dbReference>
<dbReference type="Gene3D" id="2.40.30.10">
    <property type="entry name" value="Translation factors"/>
    <property type="match status" value="1"/>
</dbReference>
<evidence type="ECO:0000256" key="1">
    <source>
        <dbReference type="ARBA" id="ARBA00001974"/>
    </source>
</evidence>
<keyword evidence="7" id="KW-0411">Iron-sulfur</keyword>
<dbReference type="CDD" id="cd00207">
    <property type="entry name" value="fer2"/>
    <property type="match status" value="1"/>
</dbReference>
<dbReference type="RefSeq" id="WP_062997014.1">
    <property type="nucleotide sequence ID" value="NZ_BMMH01000002.1"/>
</dbReference>
<keyword evidence="11" id="KW-1185">Reference proteome</keyword>
<keyword evidence="5" id="KW-0560">Oxidoreductase</keyword>
<proteinExistence type="predicted"/>
<evidence type="ECO:0000256" key="2">
    <source>
        <dbReference type="ARBA" id="ARBA00022630"/>
    </source>
</evidence>
<dbReference type="InterPro" id="IPR017938">
    <property type="entry name" value="Riboflavin_synthase-like_b-brl"/>
</dbReference>
<dbReference type="CDD" id="cd06185">
    <property type="entry name" value="PDR_like"/>
    <property type="match status" value="1"/>
</dbReference>
<reference evidence="10" key="2">
    <citation type="submission" date="2020-09" db="EMBL/GenBank/DDBJ databases">
        <authorList>
            <person name="Sun Q."/>
            <person name="Zhou Y."/>
        </authorList>
    </citation>
    <scope>NUCLEOTIDE SEQUENCE</scope>
    <source>
        <strain evidence="10">CGMCC 4.3508</strain>
    </source>
</reference>
<comment type="caution">
    <text evidence="10">The sequence shown here is derived from an EMBL/GenBank/DDBJ whole genome shotgun (WGS) entry which is preliminary data.</text>
</comment>
<evidence type="ECO:0000256" key="4">
    <source>
        <dbReference type="ARBA" id="ARBA00022723"/>
    </source>
</evidence>
<dbReference type="AlphaFoldDB" id="A0A917RBZ3"/>